<dbReference type="OrthoDB" id="9802699at2"/>
<reference evidence="4" key="1">
    <citation type="journal article" date="2014" name="BMC Genomics">
        <title>Genome sequencing of two Neorhizobium galegae strains reveals a noeT gene responsible for the unusual acetylation of the nodulation factors.</title>
        <authorList>
            <person name="Osterman J."/>
            <person name="Marsh J."/>
            <person name="Laine P.K."/>
            <person name="Zeng Z."/>
            <person name="Alatalo E."/>
            <person name="Sullivan J.T."/>
            <person name="Young J.P."/>
            <person name="Thomas-Oates J."/>
            <person name="Paulin L."/>
            <person name="Lindstrom K."/>
        </authorList>
    </citation>
    <scope>NUCLEOTIDE SEQUENCE [LARGE SCALE GENOMIC DNA]</scope>
    <source>
        <strain evidence="4">HAMBI 540</strain>
    </source>
</reference>
<keyword evidence="1" id="KW-0456">Lyase</keyword>
<dbReference type="Gene3D" id="3.20.20.120">
    <property type="entry name" value="Enolase-like C-terminal domain"/>
    <property type="match status" value="1"/>
</dbReference>
<dbReference type="Pfam" id="PF02746">
    <property type="entry name" value="MR_MLE_N"/>
    <property type="match status" value="1"/>
</dbReference>
<name>A0A068T2E0_NEOGA</name>
<dbReference type="Proteomes" id="UP000028181">
    <property type="component" value="Plasmid pHAMBI540a"/>
</dbReference>
<dbReference type="SFLD" id="SFLDS00001">
    <property type="entry name" value="Enolase"/>
    <property type="match status" value="1"/>
</dbReference>
<evidence type="ECO:0000313" key="4">
    <source>
        <dbReference type="Proteomes" id="UP000028181"/>
    </source>
</evidence>
<sequence length="379" mass="43145">MRITGLRSFMSHDDKRPRVIVAIDTDEGITGWGECYNHGPDKALPHILEYFYEQIKGEDPRRIEFLMLKMQQQARFPGGAMHLAAFSAIDHCLWDISAKAVDLPVYQLIGGAVRDKVRVYLGVHNYKDAEGFLDVIAGHNEKYGLAAFKMHPYRVDFHKERWGEVIRTGAEFFRTIRERAPSHYDFAFDAHAKIFDPWQAIQLGNALAPYDPMFFEEPIRPEHIPAWAEMKAKLNCPLATGESLYNRYEFLNLLSARGCDIVQPDICVVGGLLEMRKIAVIAEAHYVPIAPHNPMGPLATAVNLHFSAATPNFKILEYRLPLDAPYVKDPYLPEDGYLQLRPDRPGWGVEIDEQVLAKDGYVHWERKLPVKPDGAFGYP</sequence>
<proteinExistence type="predicted"/>
<dbReference type="HOGENOM" id="CLU_030273_3_2_5"/>
<keyword evidence="4" id="KW-1185">Reference proteome</keyword>
<dbReference type="GO" id="GO:0016829">
    <property type="term" value="F:lyase activity"/>
    <property type="evidence" value="ECO:0007669"/>
    <property type="project" value="UniProtKB-KW"/>
</dbReference>
<dbReference type="SMART" id="SM00922">
    <property type="entry name" value="MR_MLE"/>
    <property type="match status" value="1"/>
</dbReference>
<dbReference type="Gene3D" id="3.30.390.10">
    <property type="entry name" value="Enolase-like, N-terminal domain"/>
    <property type="match status" value="1"/>
</dbReference>
<dbReference type="SFLD" id="SFLDF00563">
    <property type="entry name" value="galactarate_dehydratase_3"/>
    <property type="match status" value="1"/>
</dbReference>
<dbReference type="PANTHER" id="PTHR48080:SF2">
    <property type="entry name" value="D-GALACTONATE DEHYDRATASE"/>
    <property type="match status" value="1"/>
</dbReference>
<dbReference type="eggNOG" id="COG4948">
    <property type="taxonomic scope" value="Bacteria"/>
</dbReference>
<dbReference type="InterPro" id="IPR034593">
    <property type="entry name" value="DgoD-like"/>
</dbReference>
<dbReference type="SUPFAM" id="SSF54826">
    <property type="entry name" value="Enolase N-terminal domain-like"/>
    <property type="match status" value="1"/>
</dbReference>
<dbReference type="RefSeq" id="WP_041366043.1">
    <property type="nucleotide sequence ID" value="NZ_HG938354.1"/>
</dbReference>
<dbReference type="PANTHER" id="PTHR48080">
    <property type="entry name" value="D-GALACTONATE DEHYDRATASE-RELATED"/>
    <property type="match status" value="1"/>
</dbReference>
<dbReference type="SFLD" id="SFLDG00179">
    <property type="entry name" value="mandelate_racemase"/>
    <property type="match status" value="1"/>
</dbReference>
<evidence type="ECO:0000259" key="2">
    <source>
        <dbReference type="SMART" id="SM00922"/>
    </source>
</evidence>
<geneLocation type="plasmid" evidence="4">
    <name>II</name>
</geneLocation>
<dbReference type="InterPro" id="IPR029065">
    <property type="entry name" value="Enolase_C-like"/>
</dbReference>
<accession>A0A068T2E0</accession>
<dbReference type="InterPro" id="IPR036849">
    <property type="entry name" value="Enolase-like_C_sf"/>
</dbReference>
<evidence type="ECO:0000313" key="3">
    <source>
        <dbReference type="EMBL" id="CDN52196.1"/>
    </source>
</evidence>
<gene>
    <name evidence="3" type="ORF">RG540_PA15200</name>
</gene>
<dbReference type="EMBL" id="HG938354">
    <property type="protein sequence ID" value="CDN52196.1"/>
    <property type="molecule type" value="Genomic_DNA"/>
</dbReference>
<dbReference type="KEGG" id="ngg:RG540_PA15200"/>
<dbReference type="InterPro" id="IPR034623">
    <property type="entry name" value="Galactarate_dehydratase_3"/>
</dbReference>
<organism evidence="3 4">
    <name type="scientific">Neorhizobium galegae bv. orientalis str. HAMBI 540</name>
    <dbReference type="NCBI Taxonomy" id="1028800"/>
    <lineage>
        <taxon>Bacteria</taxon>
        <taxon>Pseudomonadati</taxon>
        <taxon>Pseudomonadota</taxon>
        <taxon>Alphaproteobacteria</taxon>
        <taxon>Hyphomicrobiales</taxon>
        <taxon>Rhizobiaceae</taxon>
        <taxon>Rhizobium/Agrobacterium group</taxon>
        <taxon>Neorhizobium</taxon>
    </lineage>
</organism>
<dbReference type="AlphaFoldDB" id="A0A068T2E0"/>
<evidence type="ECO:0000256" key="1">
    <source>
        <dbReference type="ARBA" id="ARBA00023239"/>
    </source>
</evidence>
<dbReference type="PATRIC" id="fig|1028800.3.peg.6177"/>
<dbReference type="SUPFAM" id="SSF51604">
    <property type="entry name" value="Enolase C-terminal domain-like"/>
    <property type="match status" value="1"/>
</dbReference>
<dbReference type="InterPro" id="IPR013341">
    <property type="entry name" value="Mandelate_racemase_N_dom"/>
</dbReference>
<keyword evidence="3" id="KW-0614">Plasmid</keyword>
<dbReference type="GeneID" id="24260796"/>
<dbReference type="InterPro" id="IPR029017">
    <property type="entry name" value="Enolase-like_N"/>
</dbReference>
<dbReference type="CDD" id="cd03316">
    <property type="entry name" value="MR_like"/>
    <property type="match status" value="1"/>
</dbReference>
<dbReference type="InterPro" id="IPR013342">
    <property type="entry name" value="Mandelate_racemase_C"/>
</dbReference>
<dbReference type="Pfam" id="PF13378">
    <property type="entry name" value="MR_MLE_C"/>
    <property type="match status" value="1"/>
</dbReference>
<protein>
    <submittedName>
        <fullName evidence="3">Galactonate dehydratase</fullName>
    </submittedName>
</protein>
<feature type="domain" description="Mandelate racemase/muconate lactonizing enzyme C-terminal" evidence="2">
    <location>
        <begin position="129"/>
        <end position="237"/>
    </location>
</feature>